<keyword evidence="2" id="KW-1185">Reference proteome</keyword>
<proteinExistence type="predicted"/>
<organism evidence="1 2">
    <name type="scientific">[Candida] jaroonii</name>
    <dbReference type="NCBI Taxonomy" id="467808"/>
    <lineage>
        <taxon>Eukaryota</taxon>
        <taxon>Fungi</taxon>
        <taxon>Dikarya</taxon>
        <taxon>Ascomycota</taxon>
        <taxon>Saccharomycotina</taxon>
        <taxon>Pichiomycetes</taxon>
        <taxon>Debaryomycetaceae</taxon>
        <taxon>Yamadazyma</taxon>
    </lineage>
</organism>
<dbReference type="EMBL" id="CALSDN010000001">
    <property type="protein sequence ID" value="CAH6718791.1"/>
    <property type="molecule type" value="Genomic_DNA"/>
</dbReference>
<dbReference type="Proteomes" id="UP001152531">
    <property type="component" value="Unassembled WGS sequence"/>
</dbReference>
<evidence type="ECO:0000313" key="2">
    <source>
        <dbReference type="Proteomes" id="UP001152531"/>
    </source>
</evidence>
<reference evidence="1" key="1">
    <citation type="submission" date="2022-06" db="EMBL/GenBank/DDBJ databases">
        <authorList>
            <person name="Legras J.-L."/>
            <person name="Devillers H."/>
            <person name="Grondin C."/>
        </authorList>
    </citation>
    <scope>NUCLEOTIDE SEQUENCE</scope>
    <source>
        <strain evidence="1">CLIB 1444</strain>
    </source>
</reference>
<gene>
    <name evidence="1" type="ORF">CLIB1444_01S14598</name>
</gene>
<accession>A0ACA9Y1T9</accession>
<evidence type="ECO:0000313" key="1">
    <source>
        <dbReference type="EMBL" id="CAH6718791.1"/>
    </source>
</evidence>
<comment type="caution">
    <text evidence="1">The sequence shown here is derived from an EMBL/GenBank/DDBJ whole genome shotgun (WGS) entry which is preliminary data.</text>
</comment>
<protein>
    <submittedName>
        <fullName evidence="1">Periodic tryptophan protein 1</fullName>
    </submittedName>
</protein>
<name>A0ACA9Y1T9_9ASCO</name>
<sequence>MISSTAWVPRGYAAEFPEKYELNDEEMERITAMAKLQLSDEPEELNNLKKDIEIDDDLKEYNLETYDEDDDEGEEVGMLPGLSGTEARYHEGEDGNDPYLSLPNEEDENLEKEDLQIYPTDNLILSTRTEDDISYLDVYVYDDGAGNINENGIEDDPSNTQGFMRESSLYVHHDLMLPAFPLCVEWINYRPNSENNVGNFAAIGTFDPQIEIWNLDSVDKAFPDLILGEPEENKPKKKSKKKNSHNLTHHTDAVLSLSHNRLHRNVLVSTSADATVKLWDLNNGTAVRSFNTIHNGKTVSSSQWHPSEDSILLTGGYDSKVGISDVRLQSDMTKHYSVGNEDIETVKWGAQPEIFHCGTDKGNVYTFDIRNPDKPIWTLHAHDAGISSLEINHHIPGMMITSAMSEKYVKLWKITNDKPSMVLSRDFDVGNILTCSIANDIEVAGNIVVGGVNNGLKLWDSLNNKSVRSSFKSELKDLKQKARKIAEEQGKFSRISNKYDNETTDQVMAIDEQQESDEEDDEDED</sequence>